<evidence type="ECO:0000313" key="3">
    <source>
        <dbReference type="Proteomes" id="UP000591131"/>
    </source>
</evidence>
<dbReference type="OrthoDB" id="474047at2759"/>
<evidence type="ECO:0000256" key="1">
    <source>
        <dbReference type="SAM" id="MobiDB-lite"/>
    </source>
</evidence>
<dbReference type="AlphaFoldDB" id="A0A7J6MKG4"/>
<comment type="caution">
    <text evidence="2">The sequence shown here is derived from an EMBL/GenBank/DDBJ whole genome shotgun (WGS) entry which is preliminary data.</text>
</comment>
<feature type="region of interest" description="Disordered" evidence="1">
    <location>
        <begin position="353"/>
        <end position="415"/>
    </location>
</feature>
<keyword evidence="3" id="KW-1185">Reference proteome</keyword>
<accession>A0A7J6MKG4</accession>
<feature type="compositionally biased region" description="Low complexity" evidence="1">
    <location>
        <begin position="266"/>
        <end position="276"/>
    </location>
</feature>
<feature type="compositionally biased region" description="Low complexity" evidence="1">
    <location>
        <begin position="402"/>
        <end position="415"/>
    </location>
</feature>
<protein>
    <submittedName>
        <fullName evidence="2">Uncharacterized protein</fullName>
    </submittedName>
</protein>
<evidence type="ECO:0000313" key="2">
    <source>
        <dbReference type="EMBL" id="KAF4672088.1"/>
    </source>
</evidence>
<reference evidence="2 3" key="1">
    <citation type="submission" date="2020-04" db="EMBL/GenBank/DDBJ databases">
        <title>Perkinsus chesapeaki whole genome sequence.</title>
        <authorList>
            <person name="Bogema D.R."/>
        </authorList>
    </citation>
    <scope>NUCLEOTIDE SEQUENCE [LARGE SCALE GENOMIC DNA]</scope>
    <source>
        <strain evidence="2">ATCC PRA-425</strain>
    </source>
</reference>
<feature type="region of interest" description="Disordered" evidence="1">
    <location>
        <begin position="217"/>
        <end position="312"/>
    </location>
</feature>
<dbReference type="Proteomes" id="UP000591131">
    <property type="component" value="Unassembled WGS sequence"/>
</dbReference>
<organism evidence="2 3">
    <name type="scientific">Perkinsus chesapeaki</name>
    <name type="common">Clam parasite</name>
    <name type="synonym">Perkinsus andrewsi</name>
    <dbReference type="NCBI Taxonomy" id="330153"/>
    <lineage>
        <taxon>Eukaryota</taxon>
        <taxon>Sar</taxon>
        <taxon>Alveolata</taxon>
        <taxon>Perkinsozoa</taxon>
        <taxon>Perkinsea</taxon>
        <taxon>Perkinsida</taxon>
        <taxon>Perkinsidae</taxon>
        <taxon>Perkinsus</taxon>
    </lineage>
</organism>
<dbReference type="EMBL" id="JAAPAO010000120">
    <property type="protein sequence ID" value="KAF4672088.1"/>
    <property type="molecule type" value="Genomic_DNA"/>
</dbReference>
<sequence>MAQRSVGEDGASAAAAAAAASAVFDAAAVVPQPDDDQGYQAQQDALAASGMVPAFEFPGGRDGMPPPWAAFDPTAMVFPPIPPGFGPGFFPPPPPIPPGATTHHLSPESPAAMAAAAGLPPGWADYLATADNPGEIVQAIHDLAAIQQLGPEDDSVLPRGVCREGRGWVASVRLLRKQLKGPVRHTIQQAASDRLHMTMLKNTRPHHEVLEMVRAMKRRKRPNRQPGLPPPPKQPRKQNRIRDSEGYEDLQGPPSQHGMADDKSDAAAAAAVAAAWPAPPGTDNGSSVLEMGPSSAGEASSSSAEQESGDRDTEALLAANIHQMSVLQAQQLSVLQQLMFTQQQAAAIAASAGRGGEDGVEINIPAAGEDGISSTDGSLSPPPSGDDITAAEAQDLVGHMGGQDPSGPSDGSGAT</sequence>
<name>A0A7J6MKG4_PERCH</name>
<feature type="compositionally biased region" description="Low complexity" evidence="1">
    <location>
        <begin position="292"/>
        <end position="306"/>
    </location>
</feature>
<proteinExistence type="predicted"/>
<gene>
    <name evidence="2" type="ORF">FOL47_000955</name>
</gene>